<evidence type="ECO:0000313" key="2">
    <source>
        <dbReference type="Proteomes" id="UP000266305"/>
    </source>
</evidence>
<name>A0AAX1UGH9_CERSP</name>
<dbReference type="AlphaFoldDB" id="A0AAX1UGH9"/>
<comment type="caution">
    <text evidence="1">The sequence shown here is derived from an EMBL/GenBank/DDBJ whole genome shotgun (WGS) entry which is preliminary data.</text>
</comment>
<organism evidence="1 2">
    <name type="scientific">Cereibacter sphaeroides</name>
    <name type="common">Rhodobacter sphaeroides</name>
    <dbReference type="NCBI Taxonomy" id="1063"/>
    <lineage>
        <taxon>Bacteria</taxon>
        <taxon>Pseudomonadati</taxon>
        <taxon>Pseudomonadota</taxon>
        <taxon>Alphaproteobacteria</taxon>
        <taxon>Rhodobacterales</taxon>
        <taxon>Paracoccaceae</taxon>
        <taxon>Cereibacter</taxon>
    </lineage>
</organism>
<gene>
    <name evidence="1" type="ORF">D1114_19345</name>
</gene>
<sequence>MTPADGSFLLPGSATVAEVRLALVLPGGRSLLGLTSTEDLPRAGHAHWSGGQAAWQAEVWAQDAGFAGLALVEAALCERATLRGAGGQAARIETPRRIEIAPEALAEFVREAGLMPREVLAFLLRALLADPALPPAEARAHRAFAAGFLQAAALPDGFIEILATPETDGLFAQGWAMSLGTGRSRIAKLDGDLSFCEAEIAAFARNDILPPGQGIALYCRDWRGQDHEAVQALIFDTEGEFRRLELVRGSVQHLSGSVASAHVARMLPRLSGPETSRRALRRICRPRYPGSDTLSATTLPIAAAFEAIYQAPDGGLLAMGWLLDPLSRVERVILKSDANLYAPLQDRWHAMPRPDLHEGFARDPRFANLLDPRDTMHGFVAYAPASRAKVEGAEVYLELVLDDNSCLFRPIAITPLAGRERLPTLLAPISPEDPALGPLVERVLAPFLAGLPATPPRAIARRRATVPLGAEAPPRDIAAIMPFRTLAQLQPVFALLSGTPEAAALDLTLVSTSRAAQGLAERLDEAFRFYGLSGRLLLVPESESLLARMESGIAVGRSSHLLLWEPSALPSSSNWLARLLREAQWAQPPGLVSPRLVYEDGSICFGGGEEHGAGAQTICPQLGYPAAWLAQGRPSRTGFGAAEIALVGRAALEAAGGLTGRLFGDRMAHRDLADRLHATGSGTWCSGSVTFWALQEPSDRNDSFTTLMAKVDGALIAARARERLGP</sequence>
<dbReference type="RefSeq" id="WP_119001130.1">
    <property type="nucleotide sequence ID" value="NZ_QWGP01000030.1"/>
</dbReference>
<reference evidence="1 2" key="1">
    <citation type="submission" date="2018-08" db="EMBL/GenBank/DDBJ databases">
        <title>Draft genome sequence of Rhodobacter sphaeroides FY.</title>
        <authorList>
            <person name="Rayyan A."/>
            <person name="Meyer T.E."/>
            <person name="Kyndt J.A."/>
        </authorList>
    </citation>
    <scope>NUCLEOTIDE SEQUENCE [LARGE SCALE GENOMIC DNA]</scope>
    <source>
        <strain evidence="1 2">FY</strain>
    </source>
</reference>
<proteinExistence type="predicted"/>
<protein>
    <submittedName>
        <fullName evidence="1">Uncharacterized protein</fullName>
    </submittedName>
</protein>
<evidence type="ECO:0000313" key="1">
    <source>
        <dbReference type="EMBL" id="RHZ91725.1"/>
    </source>
</evidence>
<dbReference type="EMBL" id="QWGP01000030">
    <property type="protein sequence ID" value="RHZ91725.1"/>
    <property type="molecule type" value="Genomic_DNA"/>
</dbReference>
<accession>A0AAX1UGH9</accession>
<dbReference type="Proteomes" id="UP000266305">
    <property type="component" value="Unassembled WGS sequence"/>
</dbReference>